<gene>
    <name evidence="1" type="ORF">DGI_0287</name>
</gene>
<keyword evidence="2" id="KW-1185">Reference proteome</keyword>
<accession>T2G8J6</accession>
<dbReference type="OrthoDB" id="5413868at2"/>
<dbReference type="STRING" id="1121448.DGI_0287"/>
<sequence length="398" mass="45825">MELVRADAAPDAHADATALACAPTVDLALVDREPSEEDVRRFFSLIDTRLTPEQEARIVTPPATYPRQQEVLAVHWHPEYVPFPLLEQRLETLYPNAREKLIIPTQHNVMLTWGDYAGVEVDCYSSGFNRKVQLLLHFKAENLDERAHTLNAMLAHTLKYRGSQLFELLDALILDSQEEIRQRAAGESGADEALVEFCGIQAAKLKQLVETHWNDVPVDMIKNKLVRNWLDMLREYYGDRFIARCQTYVKQVKMQVKERFSLSYFYRASEVIEEARSLGAGVVIPHPEQFWPILLAGYDVDGYEVWNPQSLEYTEFLITVVHRQNRSRCRTERQLLVFMGDDCHMSEKLKEPASQDPEKTAREVGLQPPWEDMRIRKSLIVAGMDRHAVIAEYADRLG</sequence>
<dbReference type="EMBL" id="CP006585">
    <property type="protein sequence ID" value="AGW12217.1"/>
    <property type="molecule type" value="Genomic_DNA"/>
</dbReference>
<dbReference type="InterPro" id="IPR016195">
    <property type="entry name" value="Pol/histidinol_Pase-like"/>
</dbReference>
<evidence type="ECO:0000313" key="1">
    <source>
        <dbReference type="EMBL" id="AGW12217.1"/>
    </source>
</evidence>
<reference evidence="1 2" key="1">
    <citation type="journal article" date="2013" name="J. Bacteriol.">
        <title>Roles of HynAB and Ech, the only two hydrogenases found in the model sulfate reducer Desulfovibrio gigas.</title>
        <authorList>
            <person name="Morais-Silva F.O."/>
            <person name="Santos C.I."/>
            <person name="Rodrigues R."/>
            <person name="Pereira I.A."/>
            <person name="Rodrigues-Pousada C."/>
        </authorList>
    </citation>
    <scope>NUCLEOTIDE SEQUENCE [LARGE SCALE GENOMIC DNA]</scope>
    <source>
        <strain evidence="2">ATCC 19364 / DSM 1382 / NCIMB 9332 / VKM B-1759</strain>
    </source>
</reference>
<protein>
    <submittedName>
        <fullName evidence="1">Uncharacterized protein</fullName>
    </submittedName>
</protein>
<proteinExistence type="predicted"/>
<dbReference type="HOGENOM" id="CLU_727097_0_0_7"/>
<evidence type="ECO:0000313" key="2">
    <source>
        <dbReference type="Proteomes" id="UP000016587"/>
    </source>
</evidence>
<dbReference type="AlphaFoldDB" id="T2G8J6"/>
<dbReference type="Proteomes" id="UP000016587">
    <property type="component" value="Chromosome"/>
</dbReference>
<dbReference type="PATRIC" id="fig|1121448.10.peg.293"/>
<organism evidence="1 2">
    <name type="scientific">Megalodesulfovibrio gigas (strain ATCC 19364 / DSM 1382 / NCIMB 9332 / VKM B-1759)</name>
    <name type="common">Desulfovibrio gigas</name>
    <dbReference type="NCBI Taxonomy" id="1121448"/>
    <lineage>
        <taxon>Bacteria</taxon>
        <taxon>Pseudomonadati</taxon>
        <taxon>Thermodesulfobacteriota</taxon>
        <taxon>Desulfovibrionia</taxon>
        <taxon>Desulfovibrionales</taxon>
        <taxon>Desulfovibrionaceae</taxon>
        <taxon>Megalodesulfovibrio</taxon>
    </lineage>
</organism>
<reference evidence="2" key="2">
    <citation type="submission" date="2013-07" db="EMBL/GenBank/DDBJ databases">
        <authorList>
            <person name="Morais-Silva F.O."/>
            <person name="Rezende A.M."/>
            <person name="Pimentel C."/>
            <person name="Resende D.M."/>
            <person name="Santos C.I."/>
            <person name="Clemente C."/>
            <person name="de Oliveira L.M."/>
            <person name="da Silva S.M."/>
            <person name="Costa D.A."/>
            <person name="Varela-Raposo A."/>
            <person name="Horacio E.C.A."/>
            <person name="Matos M."/>
            <person name="Flores O."/>
            <person name="Ruiz J.C."/>
            <person name="Rodrigues-Pousada C."/>
        </authorList>
    </citation>
    <scope>NUCLEOTIDE SEQUENCE [LARGE SCALE GENOMIC DNA]</scope>
    <source>
        <strain evidence="2">ATCC 19364 / DSM 1382 / NCIMB 9332 / VKM B-1759</strain>
    </source>
</reference>
<name>T2G8J6_MEGG1</name>
<dbReference type="SUPFAM" id="SSF89550">
    <property type="entry name" value="PHP domain-like"/>
    <property type="match status" value="1"/>
</dbReference>
<dbReference type="KEGG" id="dgg:DGI_0287"/>
<dbReference type="eggNOG" id="COG0613">
    <property type="taxonomic scope" value="Bacteria"/>
</dbReference>
<dbReference type="Gene3D" id="3.20.20.140">
    <property type="entry name" value="Metal-dependent hydrolases"/>
    <property type="match status" value="1"/>
</dbReference>